<organism evidence="1 2">
    <name type="scientific">Acaulospora colombiana</name>
    <dbReference type="NCBI Taxonomy" id="27376"/>
    <lineage>
        <taxon>Eukaryota</taxon>
        <taxon>Fungi</taxon>
        <taxon>Fungi incertae sedis</taxon>
        <taxon>Mucoromycota</taxon>
        <taxon>Glomeromycotina</taxon>
        <taxon>Glomeromycetes</taxon>
        <taxon>Diversisporales</taxon>
        <taxon>Acaulosporaceae</taxon>
        <taxon>Acaulospora</taxon>
    </lineage>
</organism>
<sequence length="436" mass="50081">MQEVVSHRQFYTLEGTESQQLLYESGIPLTSALDTPPIFDYPAFLNILEYKCLYVAAHNWLSKQGMEDIEVYENDRLGHCHLYLLVNELCKLFMSRCTALENISFDDPDGNRLEVNFVINLPQLPRAETALANLYSFGCVGCHEPKITMKAAQICKFIKVFYIDCCCTDNEGVATLIESQKIPLEGIFIEFRGNRVDLPRLKEAFQNKGQHLKWMSIKCLNFPLDIFGSCAKLSELWLSGNFNVAPETLEKFVNFQFPNLKEIHIIIDAVHINQIITLIMNSHKNIEIIEFRWRFALDSYNLTAYTESIINYCPLMTSYKGFYSAEKVSYLPSLFKVCQGLTEFRIIWSSGNNCDISEVLVRLGKVLPSKLIRFSLPSNWSCTAEALESFLEDCAKQLTKPLLIGMYDRTFEHSELFDRYVERNVLGGVLPELYTL</sequence>
<dbReference type="Proteomes" id="UP000789525">
    <property type="component" value="Unassembled WGS sequence"/>
</dbReference>
<gene>
    <name evidence="1" type="ORF">ACOLOM_LOCUS5171</name>
</gene>
<comment type="caution">
    <text evidence="1">The sequence shown here is derived from an EMBL/GenBank/DDBJ whole genome shotgun (WGS) entry which is preliminary data.</text>
</comment>
<evidence type="ECO:0000313" key="2">
    <source>
        <dbReference type="Proteomes" id="UP000789525"/>
    </source>
</evidence>
<dbReference type="EMBL" id="CAJVPT010009231">
    <property type="protein sequence ID" value="CAG8559445.1"/>
    <property type="molecule type" value="Genomic_DNA"/>
</dbReference>
<evidence type="ECO:0000313" key="1">
    <source>
        <dbReference type="EMBL" id="CAG8559445.1"/>
    </source>
</evidence>
<protein>
    <submittedName>
        <fullName evidence="1">2267_t:CDS:1</fullName>
    </submittedName>
</protein>
<accession>A0ACA9LYH7</accession>
<name>A0ACA9LYH7_9GLOM</name>
<proteinExistence type="predicted"/>
<keyword evidence="2" id="KW-1185">Reference proteome</keyword>
<reference evidence="1" key="1">
    <citation type="submission" date="2021-06" db="EMBL/GenBank/DDBJ databases">
        <authorList>
            <person name="Kallberg Y."/>
            <person name="Tangrot J."/>
            <person name="Rosling A."/>
        </authorList>
    </citation>
    <scope>NUCLEOTIDE SEQUENCE</scope>
    <source>
        <strain evidence="1">CL356</strain>
    </source>
</reference>